<dbReference type="InterPro" id="IPR001245">
    <property type="entry name" value="Ser-Thr/Tyr_kinase_cat_dom"/>
</dbReference>
<dbReference type="EC" id="2.7.10.2" evidence="6"/>
<proteinExistence type="predicted"/>
<evidence type="ECO:0000313" key="6">
    <source>
        <dbReference type="EMBL" id="PIN08536.1"/>
    </source>
</evidence>
<dbReference type="InterPro" id="IPR000719">
    <property type="entry name" value="Prot_kinase_dom"/>
</dbReference>
<dbReference type="OrthoDB" id="912893at2759"/>
<gene>
    <name evidence="6" type="ORF">CDL12_18888</name>
</gene>
<organism evidence="6 7">
    <name type="scientific">Handroanthus impetiginosus</name>
    <dbReference type="NCBI Taxonomy" id="429701"/>
    <lineage>
        <taxon>Eukaryota</taxon>
        <taxon>Viridiplantae</taxon>
        <taxon>Streptophyta</taxon>
        <taxon>Embryophyta</taxon>
        <taxon>Tracheophyta</taxon>
        <taxon>Spermatophyta</taxon>
        <taxon>Magnoliopsida</taxon>
        <taxon>eudicotyledons</taxon>
        <taxon>Gunneridae</taxon>
        <taxon>Pentapetalae</taxon>
        <taxon>asterids</taxon>
        <taxon>lamiids</taxon>
        <taxon>Lamiales</taxon>
        <taxon>Bignoniaceae</taxon>
        <taxon>Crescentiina</taxon>
        <taxon>Tabebuia alliance</taxon>
        <taxon>Handroanthus</taxon>
    </lineage>
</organism>
<evidence type="ECO:0000256" key="4">
    <source>
        <dbReference type="ARBA" id="ARBA00022840"/>
    </source>
</evidence>
<dbReference type="EMBL" id="NKXS01003779">
    <property type="protein sequence ID" value="PIN08536.1"/>
    <property type="molecule type" value="Genomic_DNA"/>
</dbReference>
<feature type="domain" description="Protein kinase" evidence="5">
    <location>
        <begin position="1"/>
        <end position="193"/>
    </location>
</feature>
<evidence type="ECO:0000256" key="3">
    <source>
        <dbReference type="ARBA" id="ARBA00022777"/>
    </source>
</evidence>
<dbReference type="PROSITE" id="PS50011">
    <property type="entry name" value="PROTEIN_KINASE_DOM"/>
    <property type="match status" value="1"/>
</dbReference>
<dbReference type="STRING" id="429701.A0A2G9GTE9"/>
<dbReference type="SUPFAM" id="SSF56112">
    <property type="entry name" value="Protein kinase-like (PK-like)"/>
    <property type="match status" value="1"/>
</dbReference>
<dbReference type="GO" id="GO:0004715">
    <property type="term" value="F:non-membrane spanning protein tyrosine kinase activity"/>
    <property type="evidence" value="ECO:0007669"/>
    <property type="project" value="UniProtKB-EC"/>
</dbReference>
<keyword evidence="2" id="KW-0547">Nucleotide-binding</keyword>
<keyword evidence="7" id="KW-1185">Reference proteome</keyword>
<dbReference type="PANTHER" id="PTHR47973">
    <property type="entry name" value="CYSTEINE-RICH RECEPTOR-LIKE PROTEIN KINASE 3"/>
    <property type="match status" value="1"/>
</dbReference>
<protein>
    <submittedName>
        <fullName evidence="6">Non-specific protein-tyrosine kinase</fullName>
        <ecNumber evidence="6">2.7.10.2</ecNumber>
    </submittedName>
</protein>
<evidence type="ECO:0000259" key="5">
    <source>
        <dbReference type="PROSITE" id="PS50011"/>
    </source>
</evidence>
<dbReference type="AlphaFoldDB" id="A0A2G9GTE9"/>
<evidence type="ECO:0000256" key="2">
    <source>
        <dbReference type="ARBA" id="ARBA00022741"/>
    </source>
</evidence>
<dbReference type="InterPro" id="IPR052059">
    <property type="entry name" value="CR_Ser/Thr_kinase"/>
</dbReference>
<dbReference type="GO" id="GO:0005524">
    <property type="term" value="F:ATP binding"/>
    <property type="evidence" value="ECO:0007669"/>
    <property type="project" value="UniProtKB-KW"/>
</dbReference>
<keyword evidence="1 6" id="KW-0808">Transferase</keyword>
<comment type="caution">
    <text evidence="6">The sequence shown here is derived from an EMBL/GenBank/DDBJ whole genome shotgun (WGS) entry which is preliminary data.</text>
</comment>
<dbReference type="Gene3D" id="1.10.510.10">
    <property type="entry name" value="Transferase(Phosphotransferase) domain 1"/>
    <property type="match status" value="1"/>
</dbReference>
<evidence type="ECO:0000256" key="1">
    <source>
        <dbReference type="ARBA" id="ARBA00022679"/>
    </source>
</evidence>
<reference evidence="7" key="1">
    <citation type="journal article" date="2018" name="Gigascience">
        <title>Genome assembly of the Pink Ipe (Handroanthus impetiginosus, Bignoniaceae), a highly valued, ecologically keystone Neotropical timber forest tree.</title>
        <authorList>
            <person name="Silva-Junior O.B."/>
            <person name="Grattapaglia D."/>
            <person name="Novaes E."/>
            <person name="Collevatti R.G."/>
        </authorList>
    </citation>
    <scope>NUCLEOTIDE SEQUENCE [LARGE SCALE GENOMIC DNA]</scope>
    <source>
        <strain evidence="7">cv. UFG-1</strain>
    </source>
</reference>
<keyword evidence="4" id="KW-0067">ATP-binding</keyword>
<keyword evidence="3 6" id="KW-0418">Kinase</keyword>
<dbReference type="InterPro" id="IPR011009">
    <property type="entry name" value="Kinase-like_dom_sf"/>
</dbReference>
<sequence length="220" mass="24833">MDFCSLFCCANGSDGKKPRKKDSTWRIFSLKELELATNNFNYDNKLGEGEYGSFYWGQIWDGTQFIPGGVTYVTTRLKGSLGYLAPEYAMLGKASKSCDVYSFGILLLELASGKMPLVTLSSMMKRAITDWALPLACERKFNELADERLNGKYVEDELRIMVFVGLVCADIRPEKRPTMLQVVELLKGDKEKFEALENDEMFKGNVVADLSKEAEQDFNC</sequence>
<dbReference type="Proteomes" id="UP000231279">
    <property type="component" value="Unassembled WGS sequence"/>
</dbReference>
<name>A0A2G9GTE9_9LAMI</name>
<dbReference type="Pfam" id="PF07714">
    <property type="entry name" value="PK_Tyr_Ser-Thr"/>
    <property type="match status" value="1"/>
</dbReference>
<accession>A0A2G9GTE9</accession>
<keyword evidence="6" id="KW-0829">Tyrosine-protein kinase</keyword>
<evidence type="ECO:0000313" key="7">
    <source>
        <dbReference type="Proteomes" id="UP000231279"/>
    </source>
</evidence>
<dbReference type="Gene3D" id="3.30.200.20">
    <property type="entry name" value="Phosphorylase Kinase, domain 1"/>
    <property type="match status" value="1"/>
</dbReference>